<feature type="domain" description="Small ribosomal subunit protein uS10" evidence="5">
    <location>
        <begin position="118"/>
        <end position="200"/>
    </location>
</feature>
<evidence type="ECO:0000259" key="5">
    <source>
        <dbReference type="SMART" id="SM01403"/>
    </source>
</evidence>
<reference evidence="6" key="1">
    <citation type="submission" date="2023-10" db="EMBL/GenBank/DDBJ databases">
        <title>Intrageneric structural variation in organelle genomes from the genus Dystaenia (Apiaceae): genome rearrangement and mitochondrion-to-plastid DNA transfer.</title>
        <authorList>
            <person name="Park S."/>
            <person name="Park S."/>
        </authorList>
    </citation>
    <scope>NUCLEOTIDE SEQUENCE</scope>
    <source>
        <strain evidence="6">DTA</strain>
    </source>
</reference>
<gene>
    <name evidence="6" type="primary">RPS10</name>
</gene>
<sequence length="235" mass="26388">MALLSLKKLLASSLLTKSHSACSLAAAASPSTLFTTNNRRRDSPVGRAFPLSDVVVVNDTIFTPPSPIRLASPLSNGIGGGVRSGWEAKRSYSILNGLGNEEDVKVPFKKKKSFTKICMLVKTFEKEQTFPAHQHKIGLPTKRSLFTVLRSPHVHKKSREQFFLTTKKQHLVIQAERHELAKKYFWLKRHRIMGAQFEVKFFCKTRFQLARGTDGLNDSRESELRIEPSPALASI</sequence>
<evidence type="ECO:0000313" key="6">
    <source>
        <dbReference type="EMBL" id="WPD96659.1"/>
    </source>
</evidence>
<accession>A0AAF0Z0M9</accession>
<dbReference type="Pfam" id="PF00338">
    <property type="entry name" value="Ribosomal_S10"/>
    <property type="match status" value="1"/>
</dbReference>
<dbReference type="InterPro" id="IPR001848">
    <property type="entry name" value="Ribosomal_uS10"/>
</dbReference>
<dbReference type="InterPro" id="IPR027486">
    <property type="entry name" value="Ribosomal_uS10_dom"/>
</dbReference>
<name>A0AAF0Z0M9_9APIA</name>
<dbReference type="GO" id="GO:1990904">
    <property type="term" value="C:ribonucleoprotein complex"/>
    <property type="evidence" value="ECO:0007669"/>
    <property type="project" value="UniProtKB-KW"/>
</dbReference>
<dbReference type="GO" id="GO:0006412">
    <property type="term" value="P:translation"/>
    <property type="evidence" value="ECO:0007669"/>
    <property type="project" value="InterPro"/>
</dbReference>
<feature type="chain" id="PRO_5042250780" evidence="4">
    <location>
        <begin position="21"/>
        <end position="235"/>
    </location>
</feature>
<dbReference type="Gene3D" id="3.30.70.600">
    <property type="entry name" value="Ribosomal protein S10 domain"/>
    <property type="match status" value="1"/>
</dbReference>
<dbReference type="PANTHER" id="PTHR11700">
    <property type="entry name" value="30S RIBOSOMAL PROTEIN S10 FAMILY MEMBER"/>
    <property type="match status" value="1"/>
</dbReference>
<evidence type="ECO:0000256" key="4">
    <source>
        <dbReference type="SAM" id="SignalP"/>
    </source>
</evidence>
<dbReference type="SMART" id="SM01403">
    <property type="entry name" value="Ribosomal_S10"/>
    <property type="match status" value="1"/>
</dbReference>
<organism evidence="6">
    <name type="scientific">Dystaenia takeshimana</name>
    <dbReference type="NCBI Taxonomy" id="57122"/>
    <lineage>
        <taxon>Eukaryota</taxon>
        <taxon>Viridiplantae</taxon>
        <taxon>Streptophyta</taxon>
        <taxon>Embryophyta</taxon>
        <taxon>Tracheophyta</taxon>
        <taxon>Spermatophyta</taxon>
        <taxon>Magnoliopsida</taxon>
        <taxon>eudicotyledons</taxon>
        <taxon>Gunneridae</taxon>
        <taxon>Pentapetalae</taxon>
        <taxon>asterids</taxon>
        <taxon>campanulids</taxon>
        <taxon>Apiales</taxon>
        <taxon>Apiaceae</taxon>
        <taxon>Apioideae</taxon>
        <taxon>apioid superclade</taxon>
        <taxon>Selineae</taxon>
        <taxon>Dystaenia</taxon>
    </lineage>
</organism>
<dbReference type="EMBL" id="OR764733">
    <property type="protein sequence ID" value="WPD96659.1"/>
    <property type="molecule type" value="mRNA"/>
</dbReference>
<feature type="signal peptide" evidence="4">
    <location>
        <begin position="1"/>
        <end position="20"/>
    </location>
</feature>
<keyword evidence="3" id="KW-0687">Ribonucleoprotein</keyword>
<keyword evidence="4" id="KW-0732">Signal</keyword>
<dbReference type="InterPro" id="IPR036838">
    <property type="entry name" value="Ribosomal_uS10_dom_sf"/>
</dbReference>
<comment type="similarity">
    <text evidence="1">Belongs to the universal ribosomal protein uS10 family.</text>
</comment>
<protein>
    <submittedName>
        <fullName evidence="6">Mitochondrial ribosomal protein S10</fullName>
    </submittedName>
</protein>
<keyword evidence="2 6" id="KW-0689">Ribosomal protein</keyword>
<proteinExistence type="evidence at transcript level"/>
<dbReference type="SUPFAM" id="SSF54999">
    <property type="entry name" value="Ribosomal protein S10"/>
    <property type="match status" value="1"/>
</dbReference>
<dbReference type="GO" id="GO:0003735">
    <property type="term" value="F:structural constituent of ribosome"/>
    <property type="evidence" value="ECO:0007669"/>
    <property type="project" value="InterPro"/>
</dbReference>
<dbReference type="AlphaFoldDB" id="A0AAF0Z0M9"/>
<evidence type="ECO:0000256" key="3">
    <source>
        <dbReference type="ARBA" id="ARBA00023274"/>
    </source>
</evidence>
<evidence type="ECO:0000256" key="1">
    <source>
        <dbReference type="ARBA" id="ARBA00007102"/>
    </source>
</evidence>
<evidence type="ECO:0000256" key="2">
    <source>
        <dbReference type="ARBA" id="ARBA00022980"/>
    </source>
</evidence>
<dbReference type="GO" id="GO:0005840">
    <property type="term" value="C:ribosome"/>
    <property type="evidence" value="ECO:0007669"/>
    <property type="project" value="UniProtKB-KW"/>
</dbReference>